<reference evidence="1" key="2">
    <citation type="submission" date="2021-09" db="EMBL/GenBank/DDBJ databases">
        <authorList>
            <person name="Jia N."/>
            <person name="Wang J."/>
            <person name="Shi W."/>
            <person name="Du L."/>
            <person name="Sun Y."/>
            <person name="Zhan W."/>
            <person name="Jiang J."/>
            <person name="Wang Q."/>
            <person name="Zhang B."/>
            <person name="Ji P."/>
            <person name="Sakyi L.B."/>
            <person name="Cui X."/>
            <person name="Yuan T."/>
            <person name="Jiang B."/>
            <person name="Yang W."/>
            <person name="Lam T.T.-Y."/>
            <person name="Chang Q."/>
            <person name="Ding S."/>
            <person name="Wang X."/>
            <person name="Zhu J."/>
            <person name="Ruan X."/>
            <person name="Zhao L."/>
            <person name="Wei J."/>
            <person name="Que T."/>
            <person name="Du C."/>
            <person name="Cheng J."/>
            <person name="Dai P."/>
            <person name="Han X."/>
            <person name="Huang E."/>
            <person name="Gao Y."/>
            <person name="Liu J."/>
            <person name="Shao H."/>
            <person name="Ye R."/>
            <person name="Li L."/>
            <person name="Wei W."/>
            <person name="Wang X."/>
            <person name="Wang C."/>
            <person name="Huo Q."/>
            <person name="Li W."/>
            <person name="Guo W."/>
            <person name="Chen H."/>
            <person name="Chen S."/>
            <person name="Zhou L."/>
            <person name="Zhou L."/>
            <person name="Ni X."/>
            <person name="Tian J."/>
            <person name="Zhou Y."/>
            <person name="Sheng Y."/>
            <person name="Liu T."/>
            <person name="Pan Y."/>
            <person name="Xia L."/>
            <person name="Li J."/>
            <person name="Zhao F."/>
            <person name="Cao W."/>
        </authorList>
    </citation>
    <scope>NUCLEOTIDE SEQUENCE</scope>
    <source>
        <strain evidence="1">Rmic-2018</strain>
        <tissue evidence="1">Larvae</tissue>
    </source>
</reference>
<dbReference type="Pfam" id="PF02995">
    <property type="entry name" value="DUF229"/>
    <property type="match status" value="1"/>
</dbReference>
<name>A0A9J6CXW6_RHIMP</name>
<evidence type="ECO:0000313" key="2">
    <source>
        <dbReference type="Proteomes" id="UP000821866"/>
    </source>
</evidence>
<sequence>MDNKQWLPGCAAADAVGSYLFVASQHIGHQDSSRLNSVTCVMLVFLDYLGDVIQLNAANRNPLFLYVWLSDVPHSNSHALLVLEGPLHGLLRNMQERLLFDDTVVILLSDHGARFGTARASETGRHEDKNPFGLIVLPQRLLRRYPTVAVNLERGCGDAFVSAHFCDCQGSHADLDKNLALVQSFAFFVVEHFNKRNEANFPGQCIK</sequence>
<dbReference type="PANTHER" id="PTHR10974:SF1">
    <property type="entry name" value="FI08016P-RELATED"/>
    <property type="match status" value="1"/>
</dbReference>
<dbReference type="InterPro" id="IPR017850">
    <property type="entry name" value="Alkaline_phosphatase_core_sf"/>
</dbReference>
<organism evidence="1 2">
    <name type="scientific">Rhipicephalus microplus</name>
    <name type="common">Cattle tick</name>
    <name type="synonym">Boophilus microplus</name>
    <dbReference type="NCBI Taxonomy" id="6941"/>
    <lineage>
        <taxon>Eukaryota</taxon>
        <taxon>Metazoa</taxon>
        <taxon>Ecdysozoa</taxon>
        <taxon>Arthropoda</taxon>
        <taxon>Chelicerata</taxon>
        <taxon>Arachnida</taxon>
        <taxon>Acari</taxon>
        <taxon>Parasitiformes</taxon>
        <taxon>Ixodida</taxon>
        <taxon>Ixodoidea</taxon>
        <taxon>Ixodidae</taxon>
        <taxon>Rhipicephalinae</taxon>
        <taxon>Rhipicephalus</taxon>
        <taxon>Boophilus</taxon>
    </lineage>
</organism>
<dbReference type="EMBL" id="JABSTU010005105">
    <property type="protein sequence ID" value="KAH7950568.1"/>
    <property type="molecule type" value="Genomic_DNA"/>
</dbReference>
<dbReference type="SUPFAM" id="SSF53649">
    <property type="entry name" value="Alkaline phosphatase-like"/>
    <property type="match status" value="1"/>
</dbReference>
<accession>A0A9J6CXW6</accession>
<dbReference type="AlphaFoldDB" id="A0A9J6CXW6"/>
<evidence type="ECO:0000313" key="1">
    <source>
        <dbReference type="EMBL" id="KAH7950568.1"/>
    </source>
</evidence>
<reference evidence="1" key="1">
    <citation type="journal article" date="2020" name="Cell">
        <title>Large-Scale Comparative Analyses of Tick Genomes Elucidate Their Genetic Diversity and Vector Capacities.</title>
        <authorList>
            <consortium name="Tick Genome and Microbiome Consortium (TIGMIC)"/>
            <person name="Jia N."/>
            <person name="Wang J."/>
            <person name="Shi W."/>
            <person name="Du L."/>
            <person name="Sun Y."/>
            <person name="Zhan W."/>
            <person name="Jiang J.F."/>
            <person name="Wang Q."/>
            <person name="Zhang B."/>
            <person name="Ji P."/>
            <person name="Bell-Sakyi L."/>
            <person name="Cui X.M."/>
            <person name="Yuan T.T."/>
            <person name="Jiang B.G."/>
            <person name="Yang W.F."/>
            <person name="Lam T.T."/>
            <person name="Chang Q.C."/>
            <person name="Ding S.J."/>
            <person name="Wang X.J."/>
            <person name="Zhu J.G."/>
            <person name="Ruan X.D."/>
            <person name="Zhao L."/>
            <person name="Wei J.T."/>
            <person name="Ye R.Z."/>
            <person name="Que T.C."/>
            <person name="Du C.H."/>
            <person name="Zhou Y.H."/>
            <person name="Cheng J.X."/>
            <person name="Dai P.F."/>
            <person name="Guo W.B."/>
            <person name="Han X.H."/>
            <person name="Huang E.J."/>
            <person name="Li L.F."/>
            <person name="Wei W."/>
            <person name="Gao Y.C."/>
            <person name="Liu J.Z."/>
            <person name="Shao H.Z."/>
            <person name="Wang X."/>
            <person name="Wang C.C."/>
            <person name="Yang T.C."/>
            <person name="Huo Q.B."/>
            <person name="Li W."/>
            <person name="Chen H.Y."/>
            <person name="Chen S.E."/>
            <person name="Zhou L.G."/>
            <person name="Ni X.B."/>
            <person name="Tian J.H."/>
            <person name="Sheng Y."/>
            <person name="Liu T."/>
            <person name="Pan Y.S."/>
            <person name="Xia L.Y."/>
            <person name="Li J."/>
            <person name="Zhao F."/>
            <person name="Cao W.C."/>
        </authorList>
    </citation>
    <scope>NUCLEOTIDE SEQUENCE</scope>
    <source>
        <strain evidence="1">Rmic-2018</strain>
    </source>
</reference>
<dbReference type="PANTHER" id="PTHR10974">
    <property type="entry name" value="FI08016P-RELATED"/>
    <property type="match status" value="1"/>
</dbReference>
<gene>
    <name evidence="1" type="ORF">HPB51_028400</name>
</gene>
<proteinExistence type="predicted"/>
<comment type="caution">
    <text evidence="1">The sequence shown here is derived from an EMBL/GenBank/DDBJ whole genome shotgun (WGS) entry which is preliminary data.</text>
</comment>
<dbReference type="VEuPathDB" id="VectorBase:LOC119183984"/>
<protein>
    <submittedName>
        <fullName evidence="1">Uncharacterized protein</fullName>
    </submittedName>
</protein>
<dbReference type="Proteomes" id="UP000821866">
    <property type="component" value="Unassembled WGS sequence"/>
</dbReference>
<dbReference type="InterPro" id="IPR004245">
    <property type="entry name" value="DUF229"/>
</dbReference>
<dbReference type="GO" id="GO:0005615">
    <property type="term" value="C:extracellular space"/>
    <property type="evidence" value="ECO:0007669"/>
    <property type="project" value="TreeGrafter"/>
</dbReference>
<keyword evidence="2" id="KW-1185">Reference proteome</keyword>